<feature type="domain" description="VWFA" evidence="3">
    <location>
        <begin position="30"/>
        <end position="242"/>
    </location>
</feature>
<keyword evidence="5" id="KW-1185">Reference proteome</keyword>
<dbReference type="EMBL" id="JALNTZ010002188">
    <property type="protein sequence ID" value="KAJ3619888.1"/>
    <property type="molecule type" value="Genomic_DNA"/>
</dbReference>
<feature type="chain" id="PRO_5041360280" description="VWFA domain-containing protein" evidence="2">
    <location>
        <begin position="17"/>
        <end position="388"/>
    </location>
</feature>
<feature type="transmembrane region" description="Helical" evidence="1">
    <location>
        <begin position="326"/>
        <end position="347"/>
    </location>
</feature>
<dbReference type="SMART" id="SM00327">
    <property type="entry name" value="VWA"/>
    <property type="match status" value="1"/>
</dbReference>
<gene>
    <name evidence="4" type="ORF">Zmor_008703</name>
</gene>
<dbReference type="Pfam" id="PF00092">
    <property type="entry name" value="VWA"/>
    <property type="match status" value="1"/>
</dbReference>
<dbReference type="InterPro" id="IPR002035">
    <property type="entry name" value="VWF_A"/>
</dbReference>
<evidence type="ECO:0000313" key="5">
    <source>
        <dbReference type="Proteomes" id="UP001168821"/>
    </source>
</evidence>
<dbReference type="InterPro" id="IPR036383">
    <property type="entry name" value="TSP1_rpt_sf"/>
</dbReference>
<keyword evidence="1" id="KW-0472">Membrane</keyword>
<sequence length="388" mass="43320">MMGATAFLFLATLVLRESFQSLNECRLVADIAFLIDKSGSISLPVGAQALNHISESNRNLSLANERINIIKDYISKMTDILPLHKNKTRVIAVTFNAKSINDRGGNTIILNNFTMRSSYDREKFKKVLNSITYYETDKNTGTFFGPAFRKVMKPFQATLPSRKNVTKIIIVFTDGLPTPDDDVSETIPQLRAMTPPYNIITFAVGDYQEEKLIQLTGDKNLIFKALRYEEIPQYLERFTDKICTVKCELTEWTSWGDCLPVVDNASNGRQLWRRRVIKAPQQGAESCYPLEKETTCPLPASKGVTREDNEAPLAEKKVKNNLPLQIGLGVLGLAALLGAAGGLAYYVRKKRIAGKGTLLNENLEPGINENPMFKTPFRSKANLISEAS</sequence>
<protein>
    <recommendedName>
        <fullName evidence="3">VWFA domain-containing protein</fullName>
    </recommendedName>
</protein>
<dbReference type="Proteomes" id="UP001168821">
    <property type="component" value="Unassembled WGS sequence"/>
</dbReference>
<dbReference type="InterPro" id="IPR050525">
    <property type="entry name" value="ECM_Assembly_Org"/>
</dbReference>
<reference evidence="4" key="1">
    <citation type="journal article" date="2023" name="G3 (Bethesda)">
        <title>Whole genome assemblies of Zophobas morio and Tenebrio molitor.</title>
        <authorList>
            <person name="Kaur S."/>
            <person name="Stinson S.A."/>
            <person name="diCenzo G.C."/>
        </authorList>
    </citation>
    <scope>NUCLEOTIDE SEQUENCE</scope>
    <source>
        <strain evidence="4">QUZm001</strain>
    </source>
</reference>
<dbReference type="Gene3D" id="2.20.100.10">
    <property type="entry name" value="Thrombospondin type-1 (TSP1) repeat"/>
    <property type="match status" value="1"/>
</dbReference>
<proteinExistence type="predicted"/>
<dbReference type="PANTHER" id="PTHR24020">
    <property type="entry name" value="COLLAGEN ALPHA"/>
    <property type="match status" value="1"/>
</dbReference>
<keyword evidence="2" id="KW-0732">Signal</keyword>
<evidence type="ECO:0000259" key="3">
    <source>
        <dbReference type="PROSITE" id="PS50234"/>
    </source>
</evidence>
<dbReference type="SUPFAM" id="SSF53300">
    <property type="entry name" value="vWA-like"/>
    <property type="match status" value="1"/>
</dbReference>
<name>A0AA38LZB4_9CUCU</name>
<keyword evidence="1" id="KW-0812">Transmembrane</keyword>
<dbReference type="CDD" id="cd01450">
    <property type="entry name" value="vWFA_subfamily_ECM"/>
    <property type="match status" value="1"/>
</dbReference>
<dbReference type="Gene3D" id="3.40.50.410">
    <property type="entry name" value="von Willebrand factor, type A domain"/>
    <property type="match status" value="1"/>
</dbReference>
<dbReference type="AlphaFoldDB" id="A0AA38LZB4"/>
<evidence type="ECO:0000313" key="4">
    <source>
        <dbReference type="EMBL" id="KAJ3619888.1"/>
    </source>
</evidence>
<dbReference type="PROSITE" id="PS50234">
    <property type="entry name" value="VWFA"/>
    <property type="match status" value="1"/>
</dbReference>
<evidence type="ECO:0000256" key="1">
    <source>
        <dbReference type="SAM" id="Phobius"/>
    </source>
</evidence>
<feature type="signal peptide" evidence="2">
    <location>
        <begin position="1"/>
        <end position="16"/>
    </location>
</feature>
<keyword evidence="1" id="KW-1133">Transmembrane helix</keyword>
<dbReference type="GO" id="GO:0032991">
    <property type="term" value="C:protein-containing complex"/>
    <property type="evidence" value="ECO:0007669"/>
    <property type="project" value="UniProtKB-ARBA"/>
</dbReference>
<comment type="caution">
    <text evidence="4">The sequence shown here is derived from an EMBL/GenBank/DDBJ whole genome shotgun (WGS) entry which is preliminary data.</text>
</comment>
<dbReference type="InterPro" id="IPR036465">
    <property type="entry name" value="vWFA_dom_sf"/>
</dbReference>
<accession>A0AA38LZB4</accession>
<evidence type="ECO:0000256" key="2">
    <source>
        <dbReference type="SAM" id="SignalP"/>
    </source>
</evidence>
<organism evidence="4 5">
    <name type="scientific">Zophobas morio</name>
    <dbReference type="NCBI Taxonomy" id="2755281"/>
    <lineage>
        <taxon>Eukaryota</taxon>
        <taxon>Metazoa</taxon>
        <taxon>Ecdysozoa</taxon>
        <taxon>Arthropoda</taxon>
        <taxon>Hexapoda</taxon>
        <taxon>Insecta</taxon>
        <taxon>Pterygota</taxon>
        <taxon>Neoptera</taxon>
        <taxon>Endopterygota</taxon>
        <taxon>Coleoptera</taxon>
        <taxon>Polyphaga</taxon>
        <taxon>Cucujiformia</taxon>
        <taxon>Tenebrionidae</taxon>
        <taxon>Zophobas</taxon>
    </lineage>
</organism>